<organism evidence="2 3">
    <name type="scientific">Fusibacter bizertensis</name>
    <dbReference type="NCBI Taxonomy" id="1488331"/>
    <lineage>
        <taxon>Bacteria</taxon>
        <taxon>Bacillati</taxon>
        <taxon>Bacillota</taxon>
        <taxon>Clostridia</taxon>
        <taxon>Eubacteriales</taxon>
        <taxon>Eubacteriales Family XII. Incertae Sedis</taxon>
        <taxon>Fusibacter</taxon>
    </lineage>
</organism>
<gene>
    <name evidence="2" type="ORF">QE109_12065</name>
</gene>
<dbReference type="InterPro" id="IPR052023">
    <property type="entry name" value="Histidine_kinase_KdpD"/>
</dbReference>
<reference evidence="2 3" key="1">
    <citation type="submission" date="2023-04" db="EMBL/GenBank/DDBJ databases">
        <title>Fusibacter bizertensis strain WBS, isolated from littoral bottom sediments of the Arctic seas - biochemical and genomic analysis.</title>
        <authorList>
            <person name="Brioukhanov A.L."/>
        </authorList>
    </citation>
    <scope>NUCLEOTIDE SEQUENCE [LARGE SCALE GENOMIC DNA]</scope>
    <source>
        <strain evidence="2 3">WBS</strain>
    </source>
</reference>
<sequence length="139" mass="16107">MKHNKRIMVCVTQQKSCERLIDYGVKLVTNDADELHVIHVVKENWKYFGQLEEKDALDYLFEVSKTNNAMLTVTKAKDIELALAQFAEKNKITDIIMGESLERSEQQNMINRLQDQTTKSVRFCVVPLDFEDEPEVLAI</sequence>
<accession>A0ABT6NEP9</accession>
<dbReference type="Proteomes" id="UP001158045">
    <property type="component" value="Unassembled WGS sequence"/>
</dbReference>
<proteinExistence type="predicted"/>
<keyword evidence="3" id="KW-1185">Reference proteome</keyword>
<evidence type="ECO:0000313" key="2">
    <source>
        <dbReference type="EMBL" id="MDH8678891.1"/>
    </source>
</evidence>
<dbReference type="InterPro" id="IPR006016">
    <property type="entry name" value="UspA"/>
</dbReference>
<feature type="domain" description="UspA" evidence="1">
    <location>
        <begin position="4"/>
        <end position="93"/>
    </location>
</feature>
<evidence type="ECO:0000313" key="3">
    <source>
        <dbReference type="Proteomes" id="UP001158045"/>
    </source>
</evidence>
<dbReference type="Gene3D" id="3.40.50.620">
    <property type="entry name" value="HUPs"/>
    <property type="match status" value="1"/>
</dbReference>
<dbReference type="PANTHER" id="PTHR45569:SF1">
    <property type="entry name" value="SENSOR PROTEIN KDPD"/>
    <property type="match status" value="1"/>
</dbReference>
<name>A0ABT6NEP9_9FIRM</name>
<protein>
    <submittedName>
        <fullName evidence="2">Universal stress protein</fullName>
    </submittedName>
</protein>
<evidence type="ECO:0000259" key="1">
    <source>
        <dbReference type="Pfam" id="PF00582"/>
    </source>
</evidence>
<dbReference type="RefSeq" id="WP_281094784.1">
    <property type="nucleotide sequence ID" value="NZ_JARYZI010000008.1"/>
</dbReference>
<dbReference type="SUPFAM" id="SSF52402">
    <property type="entry name" value="Adenine nucleotide alpha hydrolases-like"/>
    <property type="match status" value="1"/>
</dbReference>
<dbReference type="Pfam" id="PF00582">
    <property type="entry name" value="Usp"/>
    <property type="match status" value="1"/>
</dbReference>
<dbReference type="PANTHER" id="PTHR45569">
    <property type="entry name" value="SENSOR PROTEIN KDPD"/>
    <property type="match status" value="1"/>
</dbReference>
<dbReference type="EMBL" id="JARYZI010000008">
    <property type="protein sequence ID" value="MDH8678891.1"/>
    <property type="molecule type" value="Genomic_DNA"/>
</dbReference>
<comment type="caution">
    <text evidence="2">The sequence shown here is derived from an EMBL/GenBank/DDBJ whole genome shotgun (WGS) entry which is preliminary data.</text>
</comment>
<dbReference type="InterPro" id="IPR014729">
    <property type="entry name" value="Rossmann-like_a/b/a_fold"/>
</dbReference>